<comment type="caution">
    <text evidence="7">The sequence shown here is derived from an EMBL/GenBank/DDBJ whole genome shotgun (WGS) entry which is preliminary data.</text>
</comment>
<dbReference type="Pfam" id="PF16409">
    <property type="entry name" value="DUF5017"/>
    <property type="match status" value="1"/>
</dbReference>
<feature type="domain" description="Choice-of-anchor I" evidence="6">
    <location>
        <begin position="874"/>
        <end position="1131"/>
    </location>
</feature>
<evidence type="ECO:0000259" key="5">
    <source>
        <dbReference type="Pfam" id="PF16409"/>
    </source>
</evidence>
<feature type="domain" description="DUF5017" evidence="5">
    <location>
        <begin position="478"/>
        <end position="574"/>
    </location>
</feature>
<evidence type="ECO:0000259" key="4">
    <source>
        <dbReference type="Pfam" id="PF13449"/>
    </source>
</evidence>
<dbReference type="Gene3D" id="2.130.10.10">
    <property type="entry name" value="YVTN repeat-like/Quinoprotein amine dehydrogenase"/>
    <property type="match status" value="1"/>
</dbReference>
<dbReference type="EMBL" id="VOXD01000024">
    <property type="protein sequence ID" value="TXF88345.1"/>
    <property type="molecule type" value="Genomic_DNA"/>
</dbReference>
<dbReference type="GO" id="GO:0009166">
    <property type="term" value="P:nucleotide catabolic process"/>
    <property type="evidence" value="ECO:0007669"/>
    <property type="project" value="InterPro"/>
</dbReference>
<dbReference type="InterPro" id="IPR027372">
    <property type="entry name" value="Phytase-like_dom"/>
</dbReference>
<dbReference type="NCBIfam" id="NF038128">
    <property type="entry name" value="choice_anch_J"/>
    <property type="match status" value="1"/>
</dbReference>
<organism evidence="7 8">
    <name type="scientific">Neolewinella aurantiaca</name>
    <dbReference type="NCBI Taxonomy" id="2602767"/>
    <lineage>
        <taxon>Bacteria</taxon>
        <taxon>Pseudomonadati</taxon>
        <taxon>Bacteroidota</taxon>
        <taxon>Saprospiria</taxon>
        <taxon>Saprospirales</taxon>
        <taxon>Lewinellaceae</taxon>
        <taxon>Neolewinella</taxon>
    </lineage>
</organism>
<feature type="chain" id="PRO_5022679372" evidence="2">
    <location>
        <begin position="20"/>
        <end position="1780"/>
    </location>
</feature>
<dbReference type="InterPro" id="IPR015943">
    <property type="entry name" value="WD40/YVTN_repeat-like_dom_sf"/>
</dbReference>
<accession>A0A5C7FFI5</accession>
<dbReference type="InterPro" id="IPR008334">
    <property type="entry name" value="5'-Nucleotdase_C"/>
</dbReference>
<dbReference type="PANTHER" id="PTHR46928:SF1">
    <property type="entry name" value="MESENCHYME-SPECIFIC CELL SURFACE GLYCOPROTEIN"/>
    <property type="match status" value="1"/>
</dbReference>
<dbReference type="InterPro" id="IPR011044">
    <property type="entry name" value="Quino_amine_DH_bsu"/>
</dbReference>
<sequence length="1780" mass="190139">MRALYLGMLCILLSIPLQAQIACEETPLPAGSDEFTLSHLSSFATGVFDGAAAEIVAYDAASQQLFFTNADANSVTILSIANPANPTKVMDLDMSVYGGGVNSVAVHEGLIAAAVQAEDVDGAGTVVLFDASGTVISTVSVGVLPDMITFAQGGTKLITANEGEPSDDYMTDPLGSVSIIDLAGGTANPTVTTVDFTAYDNRRQELINKGIRFFGPGASVGQDLEPEYVTVADDSIAYVALQENNAFALININSGTIVDIQGLGYKNHATGQPKLTEYVINELIDMPELGTPTYGGGQPPVKLGGFSGMYFDAAASTESEYVFYAVPDRGPNDAPVSSSNVVGGNPTNLRPFKLPNYQGRIARFTLNTTSGAITLDEQIMLTRQDGVTPISGRGNIPGVDETPVVPADAMSTPTELLNADFENGSLLPFTAVDLSSTSFWIINNFSGSDNYAEMNGFGADAASDDWLISPAIDLVRATSTTLNFESTANFGGPDIKVLVSSDYNPATADPNAATWTDITADATLSAGNFEDTQSGDVDLSDFEGQVIYLAFQYISTGTGSGDGKVWQLDNIVVTADVLTNDFVDNAGNTYDALEFDEFGGDFESIVRDDAGNFWMCDEYRPAIYAFSPDGVLINRFVPQGTSVLGLTPQPVGTYGSETLPAVYAKRRANRGFEGMALNTDDGLLYAFIQSPIENPNSGSVRNASNVIRVLAVTQEGVPAAEYVYLLENNANRAYDIGRVDKIGDVVYAGNGKFMALERDSSVPGQNEGKKYVFEITLTGATNILSLPISTEDGTSGRALEEMTADELVAAGVQPLHKTKVLNLPSIGYLPSDKPEGIAVLPGGAIAVLNDNDFGLAGAGVSDNSTLGIINFCDDNGFDASNRDDAINIVNHPTLGMYMPDAIASYAVDGATYIVSANEGDSRDYDGFSEESRVGDLNLDPVAYPDAAALQADENLGRLQTTTATGDLDGDGDIDQIYSYGARSFSIWDRYGNLVFDSGNEFERILGDVLPADFNSTNDENDSFDNRSDDKGPEPEAVEVVTKGDKTYALIGLERIGGLMVYDITDPRAPRFVSYANHRDFSVDVQMDDDSSNPAAGDLGLEDVIYIPADQSPDGMDLVVTSNEISGTISLFGVNRFATEPFSLRILHNNDGESKIIADTLTDGTAFGGAARFVSVVEDLRMDDVPTITLSSGDNYLPGPAFNASLARPEGSLLYDSEVLNAIGYDALVIGNHDFDFGPDMLQRVISETAPSMATFLSANLDFTGESGLQDLVNTGRIATRTIVERDGERIGLVGLTTPSLPTVSTPRGVEVDSNLMGIAQQEIDLLLAEGINKIILISHLQSINEELMLASELTDVDVIIAGGGDELLTNDPANALGGLTVYDEYPIKTVDANMDTVYIVTTPGEYRYVGNLVVQFDDMGRVSMIDESSDVIAVLGDAPRDATIAMTEDSIMAYNAELNANIIARTEVELDGLRSSVRTRETNEGNLIADAYLYMFDQRREEFGFDAGIPVVAMQNGGGIRNDELIPANSDISEGKTFDILPFSNFVSVLEPLTPAELKSALENSFSNIENVDGRFSQIGGFEVKYDTMGVADESRVFEVRLDNGTYLVQDYEVVEGAPSVYVVTNSFSAGGGDGYDEFAAVSFTNIGPSYQQALYDYLIAEDGLNGVITAQDYPEGGEGRIMHRFPVSTDVLDLAVYEVSQAPNPFSTNFNLSYDLPVAGDISVSLVDVNGRKLRTLVDGYQPTGTRTLEVSTTGLPAGMYFLRFRIGERVGALRIVKN</sequence>
<gene>
    <name evidence="7" type="ORF">FUA23_15305</name>
</gene>
<dbReference type="InterPro" id="IPR006179">
    <property type="entry name" value="5_nucleotidase/apyrase"/>
</dbReference>
<keyword evidence="2" id="KW-0732">Signal</keyword>
<dbReference type="Proteomes" id="UP000321907">
    <property type="component" value="Unassembled WGS sequence"/>
</dbReference>
<dbReference type="OrthoDB" id="9803927at2"/>
<dbReference type="InterPro" id="IPR036907">
    <property type="entry name" value="5'-Nucleotdase_C_sf"/>
</dbReference>
<evidence type="ECO:0000313" key="7">
    <source>
        <dbReference type="EMBL" id="TXF88345.1"/>
    </source>
</evidence>
<dbReference type="PRINTS" id="PR01607">
    <property type="entry name" value="APYRASEFAMLY"/>
</dbReference>
<evidence type="ECO:0000259" key="3">
    <source>
        <dbReference type="Pfam" id="PF02872"/>
    </source>
</evidence>
<evidence type="ECO:0000259" key="6">
    <source>
        <dbReference type="Pfam" id="PF22494"/>
    </source>
</evidence>
<feature type="domain" description="Phytase-like" evidence="4">
    <location>
        <begin position="595"/>
        <end position="853"/>
    </location>
</feature>
<dbReference type="NCBIfam" id="TIGR04183">
    <property type="entry name" value="Por_Secre_tail"/>
    <property type="match status" value="1"/>
</dbReference>
<reference evidence="7 8" key="1">
    <citation type="submission" date="2019-08" db="EMBL/GenBank/DDBJ databases">
        <title>Lewinella sp. strain SSH13 Genome sequencing and assembly.</title>
        <authorList>
            <person name="Kim I."/>
        </authorList>
    </citation>
    <scope>NUCLEOTIDE SEQUENCE [LARGE SCALE GENOMIC DNA]</scope>
    <source>
        <strain evidence="7 8">SSH13</strain>
    </source>
</reference>
<dbReference type="RefSeq" id="WP_147931633.1">
    <property type="nucleotide sequence ID" value="NZ_VOXD01000024.1"/>
</dbReference>
<name>A0A5C7FFI5_9BACT</name>
<dbReference type="InterPro" id="IPR026444">
    <property type="entry name" value="Secre_tail"/>
</dbReference>
<dbReference type="Pfam" id="PF22494">
    <property type="entry name" value="choice_anch_I"/>
    <property type="match status" value="2"/>
</dbReference>
<keyword evidence="8" id="KW-1185">Reference proteome</keyword>
<dbReference type="Gene3D" id="2.60.120.200">
    <property type="match status" value="1"/>
</dbReference>
<dbReference type="GO" id="GO:0016787">
    <property type="term" value="F:hydrolase activity"/>
    <property type="evidence" value="ECO:0007669"/>
    <property type="project" value="InterPro"/>
</dbReference>
<dbReference type="Pfam" id="PF13449">
    <property type="entry name" value="Phytase-like"/>
    <property type="match status" value="1"/>
</dbReference>
<feature type="region of interest" description="Disordered" evidence="1">
    <location>
        <begin position="1015"/>
        <end position="1036"/>
    </location>
</feature>
<feature type="signal peptide" evidence="2">
    <location>
        <begin position="1"/>
        <end position="19"/>
    </location>
</feature>
<feature type="domain" description="Choice-of-anchor I" evidence="6">
    <location>
        <begin position="49"/>
        <end position="270"/>
    </location>
</feature>
<dbReference type="SUPFAM" id="SSF50969">
    <property type="entry name" value="YVTN repeat-like/Quinoprotein amine dehydrogenase"/>
    <property type="match status" value="1"/>
</dbReference>
<dbReference type="InterPro" id="IPR029052">
    <property type="entry name" value="Metallo-depent_PP-like"/>
</dbReference>
<feature type="domain" description="5'-Nucleotidase C-terminal" evidence="3">
    <location>
        <begin position="1463"/>
        <end position="1639"/>
    </location>
</feature>
<dbReference type="NCBIfam" id="NF038117">
    <property type="entry name" value="choice_anch_I"/>
    <property type="match status" value="1"/>
</dbReference>
<dbReference type="InterPro" id="IPR055188">
    <property type="entry name" value="Choice_anch_I"/>
</dbReference>
<evidence type="ECO:0000256" key="1">
    <source>
        <dbReference type="SAM" id="MobiDB-lite"/>
    </source>
</evidence>
<proteinExistence type="predicted"/>
<evidence type="ECO:0000256" key="2">
    <source>
        <dbReference type="SAM" id="SignalP"/>
    </source>
</evidence>
<dbReference type="SUPFAM" id="SSF55816">
    <property type="entry name" value="5'-nucleotidase (syn. UDP-sugar hydrolase), C-terminal domain"/>
    <property type="match status" value="1"/>
</dbReference>
<dbReference type="InterPro" id="IPR052956">
    <property type="entry name" value="Mesenchyme-surface_protein"/>
</dbReference>
<protein>
    <submittedName>
        <fullName evidence="7">DUF5017 domain-containing protein</fullName>
    </submittedName>
</protein>
<dbReference type="Pfam" id="PF02872">
    <property type="entry name" value="5_nucleotid_C"/>
    <property type="match status" value="1"/>
</dbReference>
<feature type="compositionally biased region" description="Basic and acidic residues" evidence="1">
    <location>
        <begin position="1023"/>
        <end position="1033"/>
    </location>
</feature>
<evidence type="ECO:0000313" key="8">
    <source>
        <dbReference type="Proteomes" id="UP000321907"/>
    </source>
</evidence>
<dbReference type="Gene3D" id="3.60.21.10">
    <property type="match status" value="1"/>
</dbReference>
<dbReference type="InterPro" id="IPR032185">
    <property type="entry name" value="DUF5017"/>
</dbReference>
<dbReference type="PANTHER" id="PTHR46928">
    <property type="entry name" value="MESENCHYME-SPECIFIC CELL SURFACE GLYCOPROTEIN"/>
    <property type="match status" value="1"/>
</dbReference>
<dbReference type="SUPFAM" id="SSF56300">
    <property type="entry name" value="Metallo-dependent phosphatases"/>
    <property type="match status" value="1"/>
</dbReference>
<dbReference type="Gene3D" id="3.90.780.10">
    <property type="entry name" value="5'-Nucleotidase, C-terminal domain"/>
    <property type="match status" value="1"/>
</dbReference>